<dbReference type="InterPro" id="IPR013094">
    <property type="entry name" value="AB_hydrolase_3"/>
</dbReference>
<reference evidence="4 5" key="1">
    <citation type="journal article" date="2013" name="Int. J. Syst. Evol. Microbiol.">
        <title>Ilumatobacter nonamiense sp. nov. and Ilumatobacter coccineum sp. nov., isolated from seashore sand.</title>
        <authorList>
            <person name="Matsumoto A."/>
            <person name="Kasai H."/>
            <person name="Matsuo Y."/>
            <person name="Shizuri Y."/>
            <person name="Ichikawa N."/>
            <person name="Fujita N."/>
            <person name="Omura S."/>
            <person name="Takahashi Y."/>
        </authorList>
    </citation>
    <scope>NUCLEOTIDE SEQUENCE [LARGE SCALE GENOMIC DNA]</scope>
    <source>
        <strain evidence="5">NBRC 103263 / KCTC 29153 / YM16-304</strain>
    </source>
</reference>
<organism evidence="4 5">
    <name type="scientific">Ilumatobacter coccineus (strain NBRC 103263 / KCTC 29153 / YM16-304)</name>
    <dbReference type="NCBI Taxonomy" id="1313172"/>
    <lineage>
        <taxon>Bacteria</taxon>
        <taxon>Bacillati</taxon>
        <taxon>Actinomycetota</taxon>
        <taxon>Acidimicrobiia</taxon>
        <taxon>Acidimicrobiales</taxon>
        <taxon>Ilumatobacteraceae</taxon>
        <taxon>Ilumatobacter</taxon>
    </lineage>
</organism>
<dbReference type="Pfam" id="PF07859">
    <property type="entry name" value="Abhydrolase_3"/>
    <property type="match status" value="1"/>
</dbReference>
<dbReference type="InterPro" id="IPR029058">
    <property type="entry name" value="AB_hydrolase_fold"/>
</dbReference>
<dbReference type="OrthoDB" id="3206739at2"/>
<dbReference type="PANTHER" id="PTHR48081">
    <property type="entry name" value="AB HYDROLASE SUPERFAMILY PROTEIN C4A8.06C"/>
    <property type="match status" value="1"/>
</dbReference>
<dbReference type="InterPro" id="IPR002168">
    <property type="entry name" value="Lipase_GDXG_HIS_AS"/>
</dbReference>
<evidence type="ECO:0000256" key="2">
    <source>
        <dbReference type="ARBA" id="ARBA00022801"/>
    </source>
</evidence>
<dbReference type="Proteomes" id="UP000011863">
    <property type="component" value="Chromosome"/>
</dbReference>
<dbReference type="FunFam" id="3.40.50.1820:FF:000089">
    <property type="entry name" value="Alpha/beta hydrolase"/>
    <property type="match status" value="1"/>
</dbReference>
<gene>
    <name evidence="4" type="ORF">YM304_10030</name>
</gene>
<proteinExistence type="inferred from homology"/>
<dbReference type="InterPro" id="IPR050300">
    <property type="entry name" value="GDXG_lipolytic_enzyme"/>
</dbReference>
<dbReference type="SUPFAM" id="SSF53474">
    <property type="entry name" value="alpha/beta-Hydrolases"/>
    <property type="match status" value="1"/>
</dbReference>
<dbReference type="PANTHER" id="PTHR48081:SF8">
    <property type="entry name" value="ALPHA_BETA HYDROLASE FOLD-3 DOMAIN-CONTAINING PROTEIN-RELATED"/>
    <property type="match status" value="1"/>
</dbReference>
<evidence type="ECO:0000259" key="3">
    <source>
        <dbReference type="Pfam" id="PF07859"/>
    </source>
</evidence>
<keyword evidence="5" id="KW-1185">Reference proteome</keyword>
<sequence length="308" mass="32540">MPLNAEARTLLELIEQIGAPPFEQLEPAQARAARADMAPPVLDPCHSTEPVDAGGVPARLYRPSAPGGEPTGLLVYFHGGGWVIGDLESHDNVCHALCSRSGHAVLSVDYRLAPEHPFPAGLDDCITATRWAHDNAAALGCDPARIAVGGDSAGSNFAAVIANLAMVPLAFQLLIYPVTDARMNTASYDENSTGYFLTRRGMEWFVEHYLSGDSGSADDPRVSPLLATDDELAAGPPALVITAGFDPLRDEGASYADRLGELGVRTSHVHYPGQFHGFFSLAHMLADARAAHALAAQLLADALAPPMT</sequence>
<dbReference type="RefSeq" id="WP_015440564.1">
    <property type="nucleotide sequence ID" value="NC_020520.1"/>
</dbReference>
<name>A0A6C7E2M5_ILUCY</name>
<dbReference type="AlphaFoldDB" id="A0A6C7E2M5"/>
<dbReference type="KEGG" id="aym:YM304_10030"/>
<dbReference type="Gene3D" id="3.40.50.1820">
    <property type="entry name" value="alpha/beta hydrolase"/>
    <property type="match status" value="1"/>
</dbReference>
<accession>A0A6C7E2M5</accession>
<dbReference type="EMBL" id="AP012057">
    <property type="protein sequence ID" value="BAN01317.1"/>
    <property type="molecule type" value="Genomic_DNA"/>
</dbReference>
<keyword evidence="2" id="KW-0378">Hydrolase</keyword>
<dbReference type="GO" id="GO:0016787">
    <property type="term" value="F:hydrolase activity"/>
    <property type="evidence" value="ECO:0007669"/>
    <property type="project" value="UniProtKB-KW"/>
</dbReference>
<evidence type="ECO:0000313" key="4">
    <source>
        <dbReference type="EMBL" id="BAN01317.1"/>
    </source>
</evidence>
<protein>
    <submittedName>
        <fullName evidence="4">Esterase</fullName>
    </submittedName>
</protein>
<dbReference type="PROSITE" id="PS01173">
    <property type="entry name" value="LIPASE_GDXG_HIS"/>
    <property type="match status" value="1"/>
</dbReference>
<evidence type="ECO:0000256" key="1">
    <source>
        <dbReference type="ARBA" id="ARBA00010515"/>
    </source>
</evidence>
<feature type="domain" description="Alpha/beta hydrolase fold-3" evidence="3">
    <location>
        <begin position="74"/>
        <end position="279"/>
    </location>
</feature>
<comment type="similarity">
    <text evidence="1">Belongs to the 'GDXG' lipolytic enzyme family.</text>
</comment>
<evidence type="ECO:0000313" key="5">
    <source>
        <dbReference type="Proteomes" id="UP000011863"/>
    </source>
</evidence>